<comment type="caution">
    <text evidence="3">The sequence shown here is derived from an EMBL/GenBank/DDBJ whole genome shotgun (WGS) entry which is preliminary data.</text>
</comment>
<accession>A0ABT6AGH8</accession>
<evidence type="ECO:0000313" key="3">
    <source>
        <dbReference type="EMBL" id="MDF3831708.1"/>
    </source>
</evidence>
<dbReference type="InterPro" id="IPR036265">
    <property type="entry name" value="HIT-like_sf"/>
</dbReference>
<dbReference type="SUPFAM" id="SSF54197">
    <property type="entry name" value="HIT-like"/>
    <property type="match status" value="1"/>
</dbReference>
<evidence type="ECO:0000313" key="4">
    <source>
        <dbReference type="Proteomes" id="UP001216674"/>
    </source>
</evidence>
<dbReference type="Pfam" id="PF09830">
    <property type="entry name" value="ATP_transf"/>
    <property type="match status" value="1"/>
</dbReference>
<feature type="domain" description="Ap4A phosphorylase 1/2 N-terminal" evidence="2">
    <location>
        <begin position="4"/>
        <end position="176"/>
    </location>
</feature>
<proteinExistence type="predicted"/>
<protein>
    <submittedName>
        <fullName evidence="3">Phosphorylase</fullName>
    </submittedName>
</protein>
<sequence length="313" mass="32943">MPSRSFQPGTLWPGILRQTGHALRCGALRPIETIQATIEDGGVRFLVRQVSSLAHKDQARRADNASAGGGGVNPFLPYDPDLFVADLSDTHVALLNKFNVIDHHLLIVTRRFESQDALLDLADFAALLACMAGFDSLGFYNGGAAAGASQRHKHLQVVPLPLAGDGPPLPIAPLLASARIDGLAGTVPGLAFAHAFAPLPLSAALSAEPPQALARTLLERYRALLAAVGVRAIDVDGEPHHSAPYNLLVTPLGMLLAPRLAESVEGISVNTLAFAGSFFVRDAAQMRTVERLGPMAMLRLAAGPAPVQRAAAH</sequence>
<dbReference type="Pfam" id="PF19327">
    <property type="entry name" value="Ap4A_phos_N"/>
    <property type="match status" value="1"/>
</dbReference>
<keyword evidence="4" id="KW-1185">Reference proteome</keyword>
<dbReference type="PANTHER" id="PTHR38420:SF1">
    <property type="entry name" value="PUTATIVE (AFU_ORTHOLOGUE AFUA_5G14690)-RELATED"/>
    <property type="match status" value="1"/>
</dbReference>
<evidence type="ECO:0000259" key="1">
    <source>
        <dbReference type="Pfam" id="PF09830"/>
    </source>
</evidence>
<dbReference type="RefSeq" id="WP_276263512.1">
    <property type="nucleotide sequence ID" value="NZ_JARJLM010000029.1"/>
</dbReference>
<dbReference type="InterPro" id="IPR045759">
    <property type="entry name" value="Ap4A_phos1/2_N"/>
</dbReference>
<reference evidence="3 4" key="1">
    <citation type="submission" date="2023-03" db="EMBL/GenBank/DDBJ databases">
        <title>Draft assemblies of triclosan tolerant bacteria isolated from returned activated sludge.</title>
        <authorList>
            <person name="Van Hamelsveld S."/>
        </authorList>
    </citation>
    <scope>NUCLEOTIDE SEQUENCE [LARGE SCALE GENOMIC DNA]</scope>
    <source>
        <strain evidence="3 4">GW210010_S58</strain>
    </source>
</reference>
<dbReference type="InterPro" id="IPR009163">
    <property type="entry name" value="Ap4A_phos1/2"/>
</dbReference>
<dbReference type="EMBL" id="JARJLM010000029">
    <property type="protein sequence ID" value="MDF3831708.1"/>
    <property type="molecule type" value="Genomic_DNA"/>
</dbReference>
<dbReference type="PANTHER" id="PTHR38420">
    <property type="entry name" value="AP-4-A PHOSPHORYLASE II"/>
    <property type="match status" value="1"/>
</dbReference>
<dbReference type="Proteomes" id="UP001216674">
    <property type="component" value="Unassembled WGS sequence"/>
</dbReference>
<name>A0ABT6AGH8_9BURK</name>
<dbReference type="Gene3D" id="3.30.428.70">
    <property type="match status" value="1"/>
</dbReference>
<evidence type="ECO:0000259" key="2">
    <source>
        <dbReference type="Pfam" id="PF19327"/>
    </source>
</evidence>
<dbReference type="PIRSF" id="PIRSF000846">
    <property type="entry name" value="ATP_adenylyltr"/>
    <property type="match status" value="1"/>
</dbReference>
<organism evidence="3 4">
    <name type="scientific">Cupriavidus basilensis</name>
    <dbReference type="NCBI Taxonomy" id="68895"/>
    <lineage>
        <taxon>Bacteria</taxon>
        <taxon>Pseudomonadati</taxon>
        <taxon>Pseudomonadota</taxon>
        <taxon>Betaproteobacteria</taxon>
        <taxon>Burkholderiales</taxon>
        <taxon>Burkholderiaceae</taxon>
        <taxon>Cupriavidus</taxon>
    </lineage>
</organism>
<gene>
    <name evidence="3" type="ORF">P3W85_01850</name>
</gene>
<feature type="domain" description="ATP adenylyltransferase C-terminal" evidence="1">
    <location>
        <begin position="189"/>
        <end position="299"/>
    </location>
</feature>
<dbReference type="InterPro" id="IPR019200">
    <property type="entry name" value="ATP_adenylylTrfase_C"/>
</dbReference>
<dbReference type="InterPro" id="IPR043171">
    <property type="entry name" value="Ap4A_phos1/2-like"/>
</dbReference>